<dbReference type="Proteomes" id="UP000518878">
    <property type="component" value="Unassembled WGS sequence"/>
</dbReference>
<keyword evidence="6" id="KW-1185">Reference proteome</keyword>
<dbReference type="AlphaFoldDB" id="A0A7X5QV66"/>
<dbReference type="InterPro" id="IPR002577">
    <property type="entry name" value="HTH_HxlR"/>
</dbReference>
<proteinExistence type="predicted"/>
<dbReference type="RefSeq" id="WP_166699680.1">
    <property type="nucleotide sequence ID" value="NZ_JAAQTL010000001.1"/>
</dbReference>
<evidence type="ECO:0000313" key="6">
    <source>
        <dbReference type="Proteomes" id="UP000518878"/>
    </source>
</evidence>
<keyword evidence="1" id="KW-0805">Transcription regulation</keyword>
<gene>
    <name evidence="5" type="ORF">HBF32_11060</name>
</gene>
<dbReference type="Gene3D" id="1.10.10.10">
    <property type="entry name" value="Winged helix-like DNA-binding domain superfamily/Winged helix DNA-binding domain"/>
    <property type="match status" value="1"/>
</dbReference>
<dbReference type="PANTHER" id="PTHR33204">
    <property type="entry name" value="TRANSCRIPTIONAL REGULATOR, MARR FAMILY"/>
    <property type="match status" value="1"/>
</dbReference>
<dbReference type="PANTHER" id="PTHR33204:SF18">
    <property type="entry name" value="TRANSCRIPTIONAL REGULATORY PROTEIN"/>
    <property type="match status" value="1"/>
</dbReference>
<evidence type="ECO:0000256" key="3">
    <source>
        <dbReference type="ARBA" id="ARBA00023163"/>
    </source>
</evidence>
<dbReference type="InterPro" id="IPR036388">
    <property type="entry name" value="WH-like_DNA-bd_sf"/>
</dbReference>
<dbReference type="GO" id="GO:0003677">
    <property type="term" value="F:DNA binding"/>
    <property type="evidence" value="ECO:0007669"/>
    <property type="project" value="UniProtKB-KW"/>
</dbReference>
<comment type="caution">
    <text evidence="5">The sequence shown here is derived from an EMBL/GenBank/DDBJ whole genome shotgun (WGS) entry which is preliminary data.</text>
</comment>
<reference evidence="5 6" key="1">
    <citation type="journal article" date="2006" name="Int. J. Syst. Evol. Microbiol.">
        <title>Dyella yeojuensis sp. nov., isolated from greenhouse soil in Korea.</title>
        <authorList>
            <person name="Kim B.Y."/>
            <person name="Weon H.Y."/>
            <person name="Lee K.H."/>
            <person name="Seok S.J."/>
            <person name="Kwon S.W."/>
            <person name="Go S.J."/>
            <person name="Stackebrandt E."/>
        </authorList>
    </citation>
    <scope>NUCLEOTIDE SEQUENCE [LARGE SCALE GENOMIC DNA]</scope>
    <source>
        <strain evidence="5 6">DSM 17673</strain>
    </source>
</reference>
<organism evidence="5 6">
    <name type="scientific">Luteibacter yeojuensis</name>
    <dbReference type="NCBI Taxonomy" id="345309"/>
    <lineage>
        <taxon>Bacteria</taxon>
        <taxon>Pseudomonadati</taxon>
        <taxon>Pseudomonadota</taxon>
        <taxon>Gammaproteobacteria</taxon>
        <taxon>Lysobacterales</taxon>
        <taxon>Rhodanobacteraceae</taxon>
        <taxon>Luteibacter</taxon>
    </lineage>
</organism>
<evidence type="ECO:0000259" key="4">
    <source>
        <dbReference type="PROSITE" id="PS51118"/>
    </source>
</evidence>
<keyword evidence="3" id="KW-0804">Transcription</keyword>
<feature type="domain" description="HTH hxlR-type" evidence="4">
    <location>
        <begin position="11"/>
        <end position="108"/>
    </location>
</feature>
<dbReference type="EMBL" id="JAAQTL010000001">
    <property type="protein sequence ID" value="NID15998.1"/>
    <property type="molecule type" value="Genomic_DNA"/>
</dbReference>
<evidence type="ECO:0000256" key="1">
    <source>
        <dbReference type="ARBA" id="ARBA00023015"/>
    </source>
</evidence>
<sequence>MRKKRFDGMNCTIARALDQVGDWWTLLIVREATQGATRFDEFQSELGIARNILTSRLERLVELGIMERFPLENRANTDGYRLTRKGEDLYPLLVTLKQWGDRWVAPNGKPTTRLVTADSGHVIQKITVHGPDGKPLSFRDVRFVPGPGATANTLRVIESRNHKVLGEG</sequence>
<protein>
    <submittedName>
        <fullName evidence="5">Helix-turn-helix transcriptional regulator</fullName>
    </submittedName>
</protein>
<name>A0A7X5QV66_9GAMM</name>
<evidence type="ECO:0000256" key="2">
    <source>
        <dbReference type="ARBA" id="ARBA00023125"/>
    </source>
</evidence>
<accession>A0A7X5QV66</accession>
<keyword evidence="2" id="KW-0238">DNA-binding</keyword>
<evidence type="ECO:0000313" key="5">
    <source>
        <dbReference type="EMBL" id="NID15998.1"/>
    </source>
</evidence>
<dbReference type="InterPro" id="IPR036390">
    <property type="entry name" value="WH_DNA-bd_sf"/>
</dbReference>
<dbReference type="SUPFAM" id="SSF46785">
    <property type="entry name" value="Winged helix' DNA-binding domain"/>
    <property type="match status" value="1"/>
</dbReference>
<dbReference type="PROSITE" id="PS51118">
    <property type="entry name" value="HTH_HXLR"/>
    <property type="match status" value="1"/>
</dbReference>
<dbReference type="Pfam" id="PF01638">
    <property type="entry name" value="HxlR"/>
    <property type="match status" value="1"/>
</dbReference>